<dbReference type="EMBL" id="LVJI01000054">
    <property type="protein sequence ID" value="OAB40213.1"/>
    <property type="molecule type" value="Genomic_DNA"/>
</dbReference>
<gene>
    <name evidence="1" type="ORF">PBAT_23150</name>
</gene>
<name>A0A162M8T0_9BACL</name>
<protein>
    <recommendedName>
        <fullName evidence="3">DUF1684 domain-containing protein</fullName>
    </recommendedName>
</protein>
<evidence type="ECO:0000313" key="2">
    <source>
        <dbReference type="Proteomes" id="UP000077355"/>
    </source>
</evidence>
<dbReference type="Pfam" id="PF07920">
    <property type="entry name" value="DUF1684"/>
    <property type="match status" value="1"/>
</dbReference>
<evidence type="ECO:0000313" key="1">
    <source>
        <dbReference type="EMBL" id="OAB40213.1"/>
    </source>
</evidence>
<dbReference type="OrthoDB" id="5493262at2"/>
<evidence type="ECO:0008006" key="3">
    <source>
        <dbReference type="Google" id="ProtNLM"/>
    </source>
</evidence>
<dbReference type="Proteomes" id="UP000077355">
    <property type="component" value="Unassembled WGS sequence"/>
</dbReference>
<dbReference type="PANTHER" id="PTHR41913">
    <property type="entry name" value="DUF1684 DOMAIN-CONTAINING PROTEIN"/>
    <property type="match status" value="1"/>
</dbReference>
<keyword evidence="2" id="KW-1185">Reference proteome</keyword>
<dbReference type="AlphaFoldDB" id="A0A162M8T0"/>
<sequence length="260" mass="28803">MRMTSIEDWRTDRQQSVAQTQGDLALIGLHTIADPMQIEGIPGWWAPNMENGSGLTLRAAASEQITVDGQVVDGIVTLDIDYSIVRFSETLTAVATAQPGSNHLLAVYDTNAVAMNTYEGISYFPFDSEWVIQAEFIKDDNHRTMAFTHNSDSDGNVRHHQSPGDITFIKEGVSYRLTPFTSGNVLIIVFGDVTNGKESYGMGRMLLVEPEDNGLVTLDFNKSFLPPCAFSYHFNCPLPPAHHRLPFEVTAGEMQVIFRS</sequence>
<accession>A0A162M8T0</accession>
<dbReference type="InterPro" id="IPR012467">
    <property type="entry name" value="DUF1684"/>
</dbReference>
<comment type="caution">
    <text evidence="1">The sequence shown here is derived from an EMBL/GenBank/DDBJ whole genome shotgun (WGS) entry which is preliminary data.</text>
</comment>
<proteinExistence type="predicted"/>
<organism evidence="1 2">
    <name type="scientific">Paenibacillus antarcticus</name>
    <dbReference type="NCBI Taxonomy" id="253703"/>
    <lineage>
        <taxon>Bacteria</taxon>
        <taxon>Bacillati</taxon>
        <taxon>Bacillota</taxon>
        <taxon>Bacilli</taxon>
        <taxon>Bacillales</taxon>
        <taxon>Paenibacillaceae</taxon>
        <taxon>Paenibacillus</taxon>
    </lineage>
</organism>
<dbReference type="PANTHER" id="PTHR41913:SF1">
    <property type="entry name" value="DUF1684 DOMAIN-CONTAINING PROTEIN"/>
    <property type="match status" value="1"/>
</dbReference>
<reference evidence="1" key="1">
    <citation type="submission" date="2016-03" db="EMBL/GenBank/DDBJ databases">
        <title>Draft genome sequence of Paenibacillus antarcticus CECT 5836.</title>
        <authorList>
            <person name="Shin S.-K."/>
            <person name="Yi H."/>
        </authorList>
    </citation>
    <scope>NUCLEOTIDE SEQUENCE [LARGE SCALE GENOMIC DNA]</scope>
    <source>
        <strain evidence="1">CECT 5836</strain>
    </source>
</reference>